<keyword evidence="2" id="KW-0813">Transport</keyword>
<dbReference type="InterPro" id="IPR020846">
    <property type="entry name" value="MFS_dom"/>
</dbReference>
<feature type="transmembrane region" description="Helical" evidence="7">
    <location>
        <begin position="265"/>
        <end position="290"/>
    </location>
</feature>
<dbReference type="InterPro" id="IPR004638">
    <property type="entry name" value="EmrB-like"/>
</dbReference>
<proteinExistence type="predicted"/>
<keyword evidence="3" id="KW-1003">Cell membrane</keyword>
<keyword evidence="5 7" id="KW-1133">Transmembrane helix</keyword>
<feature type="transmembrane region" description="Helical" evidence="7">
    <location>
        <begin position="139"/>
        <end position="160"/>
    </location>
</feature>
<feature type="transmembrane region" description="Helical" evidence="7">
    <location>
        <begin position="12"/>
        <end position="38"/>
    </location>
</feature>
<dbReference type="InterPro" id="IPR036259">
    <property type="entry name" value="MFS_trans_sf"/>
</dbReference>
<evidence type="ECO:0000313" key="9">
    <source>
        <dbReference type="EMBL" id="MBM7631933.1"/>
    </source>
</evidence>
<protein>
    <submittedName>
        <fullName evidence="9">EmrB/QacA subfamily drug resistance transporter</fullName>
    </submittedName>
</protein>
<dbReference type="Proteomes" id="UP000741863">
    <property type="component" value="Unassembled WGS sequence"/>
</dbReference>
<feature type="transmembrane region" description="Helical" evidence="7">
    <location>
        <begin position="108"/>
        <end position="127"/>
    </location>
</feature>
<feature type="transmembrane region" description="Helical" evidence="7">
    <location>
        <begin position="296"/>
        <end position="318"/>
    </location>
</feature>
<feature type="transmembrane region" description="Helical" evidence="7">
    <location>
        <begin position="355"/>
        <end position="381"/>
    </location>
</feature>
<dbReference type="SUPFAM" id="SSF103473">
    <property type="entry name" value="MFS general substrate transporter"/>
    <property type="match status" value="2"/>
</dbReference>
<evidence type="ECO:0000256" key="3">
    <source>
        <dbReference type="ARBA" id="ARBA00022475"/>
    </source>
</evidence>
<dbReference type="PROSITE" id="PS50850">
    <property type="entry name" value="MFS"/>
    <property type="match status" value="1"/>
</dbReference>
<evidence type="ECO:0000256" key="2">
    <source>
        <dbReference type="ARBA" id="ARBA00022448"/>
    </source>
</evidence>
<evidence type="ECO:0000259" key="8">
    <source>
        <dbReference type="PROSITE" id="PS50850"/>
    </source>
</evidence>
<feature type="transmembrane region" description="Helical" evidence="7">
    <location>
        <begin position="435"/>
        <end position="457"/>
    </location>
</feature>
<comment type="subcellular location">
    <subcellularLocation>
        <location evidence="1">Cell membrane</location>
        <topology evidence="1">Multi-pass membrane protein</topology>
    </subcellularLocation>
</comment>
<evidence type="ECO:0000256" key="4">
    <source>
        <dbReference type="ARBA" id="ARBA00022692"/>
    </source>
</evidence>
<dbReference type="CDD" id="cd17503">
    <property type="entry name" value="MFS_LmrB_MDR_like"/>
    <property type="match status" value="1"/>
</dbReference>
<name>A0ABS2PAR8_9BACL</name>
<evidence type="ECO:0000313" key="10">
    <source>
        <dbReference type="Proteomes" id="UP000741863"/>
    </source>
</evidence>
<feature type="domain" description="Major facilitator superfamily (MFS) profile" evidence="8">
    <location>
        <begin position="12"/>
        <end position="461"/>
    </location>
</feature>
<dbReference type="NCBIfam" id="TIGR00711">
    <property type="entry name" value="efflux_EmrB"/>
    <property type="match status" value="1"/>
</dbReference>
<keyword evidence="6 7" id="KW-0472">Membrane</keyword>
<dbReference type="InterPro" id="IPR011701">
    <property type="entry name" value="MFS"/>
</dbReference>
<feature type="transmembrane region" description="Helical" evidence="7">
    <location>
        <begin position="402"/>
        <end position="423"/>
    </location>
</feature>
<accession>A0ABS2PAR8</accession>
<keyword evidence="4 7" id="KW-0812">Transmembrane</keyword>
<evidence type="ECO:0000256" key="5">
    <source>
        <dbReference type="ARBA" id="ARBA00022989"/>
    </source>
</evidence>
<feature type="transmembrane region" description="Helical" evidence="7">
    <location>
        <begin position="77"/>
        <end position="96"/>
    </location>
</feature>
<gene>
    <name evidence="9" type="ORF">JOD17_001025</name>
</gene>
<reference evidence="9 10" key="1">
    <citation type="submission" date="2021-01" db="EMBL/GenBank/DDBJ databases">
        <title>Genomic Encyclopedia of Type Strains, Phase IV (KMG-IV): sequencing the most valuable type-strain genomes for metagenomic binning, comparative biology and taxonomic classification.</title>
        <authorList>
            <person name="Goeker M."/>
        </authorList>
    </citation>
    <scope>NUCLEOTIDE SEQUENCE [LARGE SCALE GENOMIC DNA]</scope>
    <source>
        <strain evidence="9 10">DSM 25540</strain>
    </source>
</reference>
<feature type="transmembrane region" description="Helical" evidence="7">
    <location>
        <begin position="330"/>
        <end position="349"/>
    </location>
</feature>
<feature type="transmembrane region" description="Helical" evidence="7">
    <location>
        <begin position="228"/>
        <end position="245"/>
    </location>
</feature>
<organism evidence="9 10">
    <name type="scientific">Geomicrobium sediminis</name>
    <dbReference type="NCBI Taxonomy" id="1347788"/>
    <lineage>
        <taxon>Bacteria</taxon>
        <taxon>Bacillati</taxon>
        <taxon>Bacillota</taxon>
        <taxon>Bacilli</taxon>
        <taxon>Bacillales</taxon>
        <taxon>Geomicrobium</taxon>
    </lineage>
</organism>
<dbReference type="EMBL" id="JAFBEC010000002">
    <property type="protein sequence ID" value="MBM7631933.1"/>
    <property type="molecule type" value="Genomic_DNA"/>
</dbReference>
<evidence type="ECO:0000256" key="7">
    <source>
        <dbReference type="SAM" id="Phobius"/>
    </source>
</evidence>
<evidence type="ECO:0000256" key="6">
    <source>
        <dbReference type="ARBA" id="ARBA00023136"/>
    </source>
</evidence>
<dbReference type="Gene3D" id="1.20.1720.10">
    <property type="entry name" value="Multidrug resistance protein D"/>
    <property type="match status" value="1"/>
</dbReference>
<dbReference type="Pfam" id="PF07690">
    <property type="entry name" value="MFS_1"/>
    <property type="match status" value="1"/>
</dbReference>
<comment type="caution">
    <text evidence="9">The sequence shown here is derived from an EMBL/GenBank/DDBJ whole genome shotgun (WGS) entry which is preliminary data.</text>
</comment>
<dbReference type="RefSeq" id="WP_204695953.1">
    <property type="nucleotide sequence ID" value="NZ_JAFBEC010000002.1"/>
</dbReference>
<dbReference type="PANTHER" id="PTHR42718">
    <property type="entry name" value="MAJOR FACILITATOR SUPERFAMILY MULTIDRUG TRANSPORTER MFSC"/>
    <property type="match status" value="1"/>
</dbReference>
<evidence type="ECO:0000256" key="1">
    <source>
        <dbReference type="ARBA" id="ARBA00004651"/>
    </source>
</evidence>
<feature type="transmembrane region" description="Helical" evidence="7">
    <location>
        <begin position="197"/>
        <end position="216"/>
    </location>
</feature>
<dbReference type="Gene3D" id="1.20.1250.20">
    <property type="entry name" value="MFS general substrate transporter like domains"/>
    <property type="match status" value="1"/>
</dbReference>
<dbReference type="PANTHER" id="PTHR42718:SF24">
    <property type="entry name" value="MAJOR FACILITATOR SUPERFAMILY (MFS) PROFILE DOMAIN-CONTAINING PROTEIN"/>
    <property type="match status" value="1"/>
</dbReference>
<feature type="transmembrane region" description="Helical" evidence="7">
    <location>
        <begin position="50"/>
        <end position="70"/>
    </location>
</feature>
<sequence>MEKTEPYSRVLIASLLIAGSFIAVLNQTLMITAIPPIMNEMDITANTAQWLTTIFMLVNGIMIPITAFLIEKFTTRQLFLTAMIVFMFGTLVGGLATNFPSLMTARVIQSIGAGVMLPLMQTVFLLIFPIEKRGAAMGYIGLVISFAPAIGPTVSGWITSNYEWRFLFWGVLPLTIIMLVMAYFTMRNVTEKKDRKVDPISILLSTVGFGGLLYGFTSAGNNGWSSPITIAVLLVGIVTLLFFVLRQLRMEHPMLELRVLKLRIFTITSIICAIGFLGLIGLETIIPLYLQNMRGFTAMEAGLVILPGALISGFLAPITGRIFDRIGARALAIPGLILMSISTAMLMFIDTTTSLTFIATMFAIRMFGFSMVMMPVNTAGLNQLPPKLIPHGAAVTNTIRQMTASIGTALIVTMMTTTAAVTEGQPMATSIPPDILGAIVAIGFVTLLTVISFLLVFQVKHTYPMTNEQWDELERKKKVGTF</sequence>
<keyword evidence="10" id="KW-1185">Reference proteome</keyword>
<feature type="transmembrane region" description="Helical" evidence="7">
    <location>
        <begin position="166"/>
        <end position="185"/>
    </location>
</feature>
<dbReference type="PRINTS" id="PR01036">
    <property type="entry name" value="TCRTETB"/>
</dbReference>